<dbReference type="Proteomes" id="UP000320523">
    <property type="component" value="Unassembled WGS sequence"/>
</dbReference>
<comment type="caution">
    <text evidence="1">The sequence shown here is derived from an EMBL/GenBank/DDBJ whole genome shotgun (WGS) entry which is preliminary data.</text>
</comment>
<dbReference type="Pfam" id="PF03683">
    <property type="entry name" value="UPF0175"/>
    <property type="match status" value="1"/>
</dbReference>
<proteinExistence type="predicted"/>
<protein>
    <submittedName>
        <fullName evidence="1">UPF0175 family protein</fullName>
    </submittedName>
</protein>
<evidence type="ECO:0000313" key="2">
    <source>
        <dbReference type="Proteomes" id="UP000320523"/>
    </source>
</evidence>
<name>A0A552JZX1_9CHRO</name>
<accession>A0A552JZX1</accession>
<dbReference type="EMBL" id="SFAT01000013">
    <property type="protein sequence ID" value="TRV01291.1"/>
    <property type="molecule type" value="Genomic_DNA"/>
</dbReference>
<gene>
    <name evidence="1" type="ORF">EWV75_01330</name>
</gene>
<dbReference type="AlphaFoldDB" id="A0A552JZX1"/>
<organism evidence="1 2">
    <name type="scientific">Microcystis wesenbergii Mw_QC_S_20081001_S30D</name>
    <dbReference type="NCBI Taxonomy" id="2486245"/>
    <lineage>
        <taxon>Bacteria</taxon>
        <taxon>Bacillati</taxon>
        <taxon>Cyanobacteriota</taxon>
        <taxon>Cyanophyceae</taxon>
        <taxon>Oscillatoriophycideae</taxon>
        <taxon>Chroococcales</taxon>
        <taxon>Microcystaceae</taxon>
        <taxon>Microcystis</taxon>
    </lineage>
</organism>
<reference evidence="1 2" key="1">
    <citation type="submission" date="2019-01" db="EMBL/GenBank/DDBJ databases">
        <title>Coherence of Microcystis species and biogeography revealed through population genomics.</title>
        <authorList>
            <person name="Perez-Carrascal O.M."/>
            <person name="Terrat Y."/>
            <person name="Giani A."/>
            <person name="Fortin N."/>
            <person name="Tromas N."/>
            <person name="Shapiro B.J."/>
        </authorList>
    </citation>
    <scope>NUCLEOTIDE SEQUENCE [LARGE SCALE GENOMIC DNA]</scope>
    <source>
        <strain evidence="1">Mw_QC_S_20081001_S30D</strain>
    </source>
</reference>
<dbReference type="InterPro" id="IPR005368">
    <property type="entry name" value="UPF0175"/>
</dbReference>
<sequence length="92" mass="10742">MKITIDIPDELLQHYNYNNLPREILEVLVVRAYRAEKITSAEVGRILGLSSRWGVDAFLKNHDADLPYDEVDLESDRRTIQQLRTKHDHSLL</sequence>
<evidence type="ECO:0000313" key="1">
    <source>
        <dbReference type="EMBL" id="TRV01291.1"/>
    </source>
</evidence>